<dbReference type="InterPro" id="IPR017946">
    <property type="entry name" value="PLC-like_Pdiesterase_TIM-brl"/>
</dbReference>
<sequence>MFKGFGKISDLKAYFLRSFMKHWAVRISVLILIILIARQPDIELDHQGKIISYKGLVQPTDYRGVTNTSCTADRLTEVKHPYIENTIPAIAKAFELGANTVHLNIHVTADKQIAVFHDWTLDCRTNGEGVTSEQSMEYLKTLDAGYGYRIGEEEVYPFRGKGVGLIPSLDEVLAHFPQHAFLLNMKTAGPEAIEVLGSYLNKLSSEQRSRLSFIGMQSIAEAINEEFPAQMTYSKEVGKRCLVKYIFIGWSRYYPGSCSNTTLVIPEQFGRILWGWPEQFAARAQQNGSEVYLYQKSQPYSKDSDFREQGIGLFTGDMTGLGESQVPSQ</sequence>
<proteinExistence type="predicted"/>
<dbReference type="AlphaFoldDB" id="A0A166XV14"/>
<evidence type="ECO:0000259" key="1">
    <source>
        <dbReference type="PROSITE" id="PS51704"/>
    </source>
</evidence>
<protein>
    <recommendedName>
        <fullName evidence="1">GP-PDE domain-containing protein</fullName>
    </recommendedName>
</protein>
<feature type="domain" description="GP-PDE" evidence="1">
    <location>
        <begin position="68"/>
        <end position="326"/>
    </location>
</feature>
<dbReference type="GO" id="GO:0006629">
    <property type="term" value="P:lipid metabolic process"/>
    <property type="evidence" value="ECO:0007669"/>
    <property type="project" value="InterPro"/>
</dbReference>
<evidence type="ECO:0000313" key="3">
    <source>
        <dbReference type="Proteomes" id="UP000076643"/>
    </source>
</evidence>
<dbReference type="PROSITE" id="PS51704">
    <property type="entry name" value="GP_PDE"/>
    <property type="match status" value="1"/>
</dbReference>
<accession>A0A166XV14</accession>
<dbReference type="GO" id="GO:0008081">
    <property type="term" value="F:phosphoric diester hydrolase activity"/>
    <property type="evidence" value="ECO:0007669"/>
    <property type="project" value="InterPro"/>
</dbReference>
<evidence type="ECO:0000313" key="2">
    <source>
        <dbReference type="EMBL" id="KZN40934.1"/>
    </source>
</evidence>
<keyword evidence="3" id="KW-1185">Reference proteome</keyword>
<dbReference type="STRING" id="43657.S4054249_07900"/>
<reference evidence="2 3" key="1">
    <citation type="submission" date="2013-07" db="EMBL/GenBank/DDBJ databases">
        <title>Comparative Genomic and Metabolomic Analysis of Twelve Strains of Pseudoalteromonas luteoviolacea.</title>
        <authorList>
            <person name="Vynne N.G."/>
            <person name="Mansson M."/>
            <person name="Gram L."/>
        </authorList>
    </citation>
    <scope>NUCLEOTIDE SEQUENCE [LARGE SCALE GENOMIC DNA]</scope>
    <source>
        <strain evidence="2 3">DSM 6061</strain>
    </source>
</reference>
<gene>
    <name evidence="2" type="ORF">N475_00740</name>
</gene>
<dbReference type="PANTHER" id="PTHR43805">
    <property type="entry name" value="GLYCEROPHOSPHORYL DIESTER PHOSPHODIESTERASE"/>
    <property type="match status" value="1"/>
</dbReference>
<dbReference type="Pfam" id="PF03009">
    <property type="entry name" value="GDPD"/>
    <property type="match status" value="1"/>
</dbReference>
<dbReference type="Gene3D" id="3.20.20.190">
    <property type="entry name" value="Phosphatidylinositol (PI) phosphodiesterase"/>
    <property type="match status" value="1"/>
</dbReference>
<organism evidence="2 3">
    <name type="scientific">Pseudoalteromonas luteoviolacea DSM 6061</name>
    <dbReference type="NCBI Taxonomy" id="1365250"/>
    <lineage>
        <taxon>Bacteria</taxon>
        <taxon>Pseudomonadati</taxon>
        <taxon>Pseudomonadota</taxon>
        <taxon>Gammaproteobacteria</taxon>
        <taxon>Alteromonadales</taxon>
        <taxon>Pseudoalteromonadaceae</taxon>
        <taxon>Pseudoalteromonas</taxon>
    </lineage>
</organism>
<name>A0A166XV14_9GAMM</name>
<comment type="caution">
    <text evidence="2">The sequence shown here is derived from an EMBL/GenBank/DDBJ whole genome shotgun (WGS) entry which is preliminary data.</text>
</comment>
<dbReference type="PATRIC" id="fig|1365250.3.peg.1296"/>
<dbReference type="SUPFAM" id="SSF51695">
    <property type="entry name" value="PLC-like phosphodiesterases"/>
    <property type="match status" value="1"/>
</dbReference>
<dbReference type="InterPro" id="IPR030395">
    <property type="entry name" value="GP_PDE_dom"/>
</dbReference>
<dbReference type="Proteomes" id="UP000076643">
    <property type="component" value="Unassembled WGS sequence"/>
</dbReference>
<dbReference type="PANTHER" id="PTHR43805:SF1">
    <property type="entry name" value="GP-PDE DOMAIN-CONTAINING PROTEIN"/>
    <property type="match status" value="1"/>
</dbReference>
<dbReference type="EMBL" id="AUYB01000092">
    <property type="protein sequence ID" value="KZN40934.1"/>
    <property type="molecule type" value="Genomic_DNA"/>
</dbReference>